<feature type="compositionally biased region" description="Low complexity" evidence="1">
    <location>
        <begin position="176"/>
        <end position="193"/>
    </location>
</feature>
<dbReference type="EMBL" id="JAPDDS010000010">
    <property type="protein sequence ID" value="MCW1886456.1"/>
    <property type="molecule type" value="Genomic_DNA"/>
</dbReference>
<feature type="compositionally biased region" description="Low complexity" evidence="1">
    <location>
        <begin position="202"/>
        <end position="217"/>
    </location>
</feature>
<proteinExistence type="predicted"/>
<evidence type="ECO:0000256" key="2">
    <source>
        <dbReference type="SAM" id="SignalP"/>
    </source>
</evidence>
<feature type="region of interest" description="Disordered" evidence="1">
    <location>
        <begin position="134"/>
        <end position="217"/>
    </location>
</feature>
<comment type="caution">
    <text evidence="3">The sequence shown here is derived from an EMBL/GenBank/DDBJ whole genome shotgun (WGS) entry which is preliminary data.</text>
</comment>
<keyword evidence="4" id="KW-1185">Reference proteome</keyword>
<reference evidence="3 4" key="1">
    <citation type="submission" date="2022-10" db="EMBL/GenBank/DDBJ databases">
        <title>Luteolibacter flavescens strain MCCC 1K03193, whole genome shotgun sequencing project.</title>
        <authorList>
            <person name="Zhao G."/>
            <person name="Shen L."/>
        </authorList>
    </citation>
    <scope>NUCLEOTIDE SEQUENCE [LARGE SCALE GENOMIC DNA]</scope>
    <source>
        <strain evidence="3 4">MCCC 1K03193</strain>
    </source>
</reference>
<feature type="compositionally biased region" description="Low complexity" evidence="1">
    <location>
        <begin position="160"/>
        <end position="169"/>
    </location>
</feature>
<keyword evidence="2" id="KW-0732">Signal</keyword>
<feature type="signal peptide" evidence="2">
    <location>
        <begin position="1"/>
        <end position="18"/>
    </location>
</feature>
<organism evidence="3 4">
    <name type="scientific">Luteolibacter flavescens</name>
    <dbReference type="NCBI Taxonomy" id="1859460"/>
    <lineage>
        <taxon>Bacteria</taxon>
        <taxon>Pseudomonadati</taxon>
        <taxon>Verrucomicrobiota</taxon>
        <taxon>Verrucomicrobiia</taxon>
        <taxon>Verrucomicrobiales</taxon>
        <taxon>Verrucomicrobiaceae</taxon>
        <taxon>Luteolibacter</taxon>
    </lineage>
</organism>
<protein>
    <submittedName>
        <fullName evidence="3">Uncharacterized protein</fullName>
    </submittedName>
</protein>
<name>A0ABT3FS93_9BACT</name>
<feature type="chain" id="PRO_5046278204" evidence="2">
    <location>
        <begin position="19"/>
        <end position="217"/>
    </location>
</feature>
<evidence type="ECO:0000313" key="4">
    <source>
        <dbReference type="Proteomes" id="UP001207930"/>
    </source>
</evidence>
<dbReference type="Proteomes" id="UP001207930">
    <property type="component" value="Unassembled WGS sequence"/>
</dbReference>
<accession>A0ABT3FS93</accession>
<dbReference type="RefSeq" id="WP_264502413.1">
    <property type="nucleotide sequence ID" value="NZ_JAPDDS010000010.1"/>
</dbReference>
<evidence type="ECO:0000313" key="3">
    <source>
        <dbReference type="EMBL" id="MCW1886456.1"/>
    </source>
</evidence>
<gene>
    <name evidence="3" type="ORF">OKA04_17085</name>
</gene>
<sequence length="217" mass="23511">MKTIAFLTLLVSGTAAFAAGPPVKKPVSSYMHLSQNSPFTTKPVIEPPIRVDTTFDDWSLGGVSEVEGGYMVTLVHKKNQGETQVIRPRGTVHKLKDEMKWIEPGATDNFKVDRVTYGKTSWKDTTVQVSIGGKTGTMKFDDKQLTPTASAAPAPGRPGMPGQPQQGIPGQPPQPGAVHQQPGQQTQQDGQRGSQRRPRVLPPTQNNPQPQGQGRNR</sequence>
<evidence type="ECO:0000256" key="1">
    <source>
        <dbReference type="SAM" id="MobiDB-lite"/>
    </source>
</evidence>